<evidence type="ECO:0000313" key="3">
    <source>
        <dbReference type="Proteomes" id="UP000652761"/>
    </source>
</evidence>
<gene>
    <name evidence="2" type="ORF">Taro_010091</name>
</gene>
<keyword evidence="3" id="KW-1185">Reference proteome</keyword>
<reference evidence="2" key="1">
    <citation type="submission" date="2017-07" db="EMBL/GenBank/DDBJ databases">
        <title>Taro Niue Genome Assembly and Annotation.</title>
        <authorList>
            <person name="Atibalentja N."/>
            <person name="Keating K."/>
            <person name="Fields C.J."/>
        </authorList>
    </citation>
    <scope>NUCLEOTIDE SEQUENCE</scope>
    <source>
        <strain evidence="2">Niue_2</strain>
        <tissue evidence="2">Leaf</tissue>
    </source>
</reference>
<name>A0A843U6M4_COLES</name>
<feature type="region of interest" description="Disordered" evidence="1">
    <location>
        <begin position="1"/>
        <end position="33"/>
    </location>
</feature>
<organism evidence="2 3">
    <name type="scientific">Colocasia esculenta</name>
    <name type="common">Wild taro</name>
    <name type="synonym">Arum esculentum</name>
    <dbReference type="NCBI Taxonomy" id="4460"/>
    <lineage>
        <taxon>Eukaryota</taxon>
        <taxon>Viridiplantae</taxon>
        <taxon>Streptophyta</taxon>
        <taxon>Embryophyta</taxon>
        <taxon>Tracheophyta</taxon>
        <taxon>Spermatophyta</taxon>
        <taxon>Magnoliopsida</taxon>
        <taxon>Liliopsida</taxon>
        <taxon>Araceae</taxon>
        <taxon>Aroideae</taxon>
        <taxon>Colocasieae</taxon>
        <taxon>Colocasia</taxon>
    </lineage>
</organism>
<feature type="compositionally biased region" description="Polar residues" evidence="1">
    <location>
        <begin position="17"/>
        <end position="33"/>
    </location>
</feature>
<dbReference type="EMBL" id="NMUH01000360">
    <property type="protein sequence ID" value="MQL77657.1"/>
    <property type="molecule type" value="Genomic_DNA"/>
</dbReference>
<dbReference type="AlphaFoldDB" id="A0A843U6M4"/>
<protein>
    <submittedName>
        <fullName evidence="2">Uncharacterized protein</fullName>
    </submittedName>
</protein>
<dbReference type="Proteomes" id="UP000652761">
    <property type="component" value="Unassembled WGS sequence"/>
</dbReference>
<evidence type="ECO:0000256" key="1">
    <source>
        <dbReference type="SAM" id="MobiDB-lite"/>
    </source>
</evidence>
<sequence>MSTRQRQRQQQQQQQQNKNKASSCSGGSRASNDRSCFAPVVLLIPRRFRRDRRQASVLTITNGACVNLKGVLTTLKLVLTYSQVREHMTRAINMSLSFMKRGGQKKRKYPKK</sequence>
<comment type="caution">
    <text evidence="2">The sequence shown here is derived from an EMBL/GenBank/DDBJ whole genome shotgun (WGS) entry which is preliminary data.</text>
</comment>
<proteinExistence type="predicted"/>
<accession>A0A843U6M4</accession>
<evidence type="ECO:0000313" key="2">
    <source>
        <dbReference type="EMBL" id="MQL77657.1"/>
    </source>
</evidence>